<evidence type="ECO:0000313" key="4">
    <source>
        <dbReference type="Proteomes" id="UP000799302"/>
    </source>
</evidence>
<dbReference type="EMBL" id="MU004243">
    <property type="protein sequence ID" value="KAF2664256.1"/>
    <property type="molecule type" value="Genomic_DNA"/>
</dbReference>
<name>A0A6A6TXU3_9PEZI</name>
<dbReference type="AlphaFoldDB" id="A0A6A6TXU3"/>
<dbReference type="Pfam" id="PF00561">
    <property type="entry name" value="Abhydrolase_1"/>
    <property type="match status" value="1"/>
</dbReference>
<feature type="transmembrane region" description="Helical" evidence="1">
    <location>
        <begin position="6"/>
        <end position="24"/>
    </location>
</feature>
<dbReference type="GO" id="GO:0016020">
    <property type="term" value="C:membrane"/>
    <property type="evidence" value="ECO:0007669"/>
    <property type="project" value="TreeGrafter"/>
</dbReference>
<dbReference type="Proteomes" id="UP000799302">
    <property type="component" value="Unassembled WGS sequence"/>
</dbReference>
<evidence type="ECO:0000256" key="1">
    <source>
        <dbReference type="SAM" id="Phobius"/>
    </source>
</evidence>
<sequence length="391" mass="43779">MSWNRHNILAILLGATAIGGYVSYQNYRNRKRSEAIFHITPSPLKTTIPTLSVDQISKLAYGPDTLPSARQVETPWGSIRVYEYGPEDGHKVLFIPGISTPCISFRGLTNEFVKKGCRVMLFDLYGRGYSDNPTYYQHTEHLYIAQILSVLSSSKLSWTTPNAFSIIGYSLGGGIAATFTRYYPSMVSSLVLLCTSGLVREKNVSWRSYWLYRTEGIIPSFITKYFVAKRLHNPSALRIHTDEEGGIDLEDAVAAELGPDSKETRVMDAAVQWQLDHHEGFVDAFMSGIRHAPITNQHAAFRVIGRRLDEQRARGHGYEQGMIGGQLVLILGRTDPIVLVDEMEPDMMETVGSENVHTIILDAGHEVPISIPGQVADCLWKFWKGHEFRVG</sequence>
<dbReference type="PRINTS" id="PR00111">
    <property type="entry name" value="ABHYDROLASE"/>
</dbReference>
<evidence type="ECO:0000259" key="2">
    <source>
        <dbReference type="Pfam" id="PF00561"/>
    </source>
</evidence>
<protein>
    <submittedName>
        <fullName evidence="3">Alpha/beta-hydrolase</fullName>
    </submittedName>
</protein>
<keyword evidence="1" id="KW-0812">Transmembrane</keyword>
<keyword evidence="3" id="KW-0378">Hydrolase</keyword>
<accession>A0A6A6TXU3</accession>
<proteinExistence type="predicted"/>
<organism evidence="3 4">
    <name type="scientific">Microthyrium microscopicum</name>
    <dbReference type="NCBI Taxonomy" id="703497"/>
    <lineage>
        <taxon>Eukaryota</taxon>
        <taxon>Fungi</taxon>
        <taxon>Dikarya</taxon>
        <taxon>Ascomycota</taxon>
        <taxon>Pezizomycotina</taxon>
        <taxon>Dothideomycetes</taxon>
        <taxon>Dothideomycetes incertae sedis</taxon>
        <taxon>Microthyriales</taxon>
        <taxon>Microthyriaceae</taxon>
        <taxon>Microthyrium</taxon>
    </lineage>
</organism>
<dbReference type="Gene3D" id="3.40.50.1820">
    <property type="entry name" value="alpha/beta hydrolase"/>
    <property type="match status" value="1"/>
</dbReference>
<gene>
    <name evidence="3" type="ORF">BT63DRAFT_483695</name>
</gene>
<dbReference type="InterPro" id="IPR000073">
    <property type="entry name" value="AB_hydrolase_1"/>
</dbReference>
<keyword evidence="4" id="KW-1185">Reference proteome</keyword>
<dbReference type="InterPro" id="IPR029058">
    <property type="entry name" value="AB_hydrolase_fold"/>
</dbReference>
<keyword evidence="1" id="KW-0472">Membrane</keyword>
<dbReference type="GO" id="GO:0016787">
    <property type="term" value="F:hydrolase activity"/>
    <property type="evidence" value="ECO:0007669"/>
    <property type="project" value="UniProtKB-KW"/>
</dbReference>
<feature type="domain" description="AB hydrolase-1" evidence="2">
    <location>
        <begin position="92"/>
        <end position="223"/>
    </location>
</feature>
<dbReference type="OrthoDB" id="408373at2759"/>
<dbReference type="SUPFAM" id="SSF53474">
    <property type="entry name" value="alpha/beta-Hydrolases"/>
    <property type="match status" value="1"/>
</dbReference>
<keyword evidence="1" id="KW-1133">Transmembrane helix</keyword>
<dbReference type="PANTHER" id="PTHR43798:SF33">
    <property type="entry name" value="HYDROLASE, PUTATIVE (AFU_ORTHOLOGUE AFUA_2G14860)-RELATED"/>
    <property type="match status" value="1"/>
</dbReference>
<evidence type="ECO:0000313" key="3">
    <source>
        <dbReference type="EMBL" id="KAF2664256.1"/>
    </source>
</evidence>
<dbReference type="InterPro" id="IPR050266">
    <property type="entry name" value="AB_hydrolase_sf"/>
</dbReference>
<reference evidence="3" key="1">
    <citation type="journal article" date="2020" name="Stud. Mycol.">
        <title>101 Dothideomycetes genomes: a test case for predicting lifestyles and emergence of pathogens.</title>
        <authorList>
            <person name="Haridas S."/>
            <person name="Albert R."/>
            <person name="Binder M."/>
            <person name="Bloem J."/>
            <person name="Labutti K."/>
            <person name="Salamov A."/>
            <person name="Andreopoulos B."/>
            <person name="Baker S."/>
            <person name="Barry K."/>
            <person name="Bills G."/>
            <person name="Bluhm B."/>
            <person name="Cannon C."/>
            <person name="Castanera R."/>
            <person name="Culley D."/>
            <person name="Daum C."/>
            <person name="Ezra D."/>
            <person name="Gonzalez J."/>
            <person name="Henrissat B."/>
            <person name="Kuo A."/>
            <person name="Liang C."/>
            <person name="Lipzen A."/>
            <person name="Lutzoni F."/>
            <person name="Magnuson J."/>
            <person name="Mondo S."/>
            <person name="Nolan M."/>
            <person name="Ohm R."/>
            <person name="Pangilinan J."/>
            <person name="Park H.-J."/>
            <person name="Ramirez L."/>
            <person name="Alfaro M."/>
            <person name="Sun H."/>
            <person name="Tritt A."/>
            <person name="Yoshinaga Y."/>
            <person name="Zwiers L.-H."/>
            <person name="Turgeon B."/>
            <person name="Goodwin S."/>
            <person name="Spatafora J."/>
            <person name="Crous P."/>
            <person name="Grigoriev I."/>
        </authorList>
    </citation>
    <scope>NUCLEOTIDE SEQUENCE</scope>
    <source>
        <strain evidence="3">CBS 115976</strain>
    </source>
</reference>
<dbReference type="PANTHER" id="PTHR43798">
    <property type="entry name" value="MONOACYLGLYCEROL LIPASE"/>
    <property type="match status" value="1"/>
</dbReference>